<feature type="transmembrane region" description="Helical" evidence="1">
    <location>
        <begin position="169"/>
        <end position="187"/>
    </location>
</feature>
<organism evidence="2 3">
    <name type="scientific">Aphis glycines</name>
    <name type="common">Soybean aphid</name>
    <dbReference type="NCBI Taxonomy" id="307491"/>
    <lineage>
        <taxon>Eukaryota</taxon>
        <taxon>Metazoa</taxon>
        <taxon>Ecdysozoa</taxon>
        <taxon>Arthropoda</taxon>
        <taxon>Hexapoda</taxon>
        <taxon>Insecta</taxon>
        <taxon>Pterygota</taxon>
        <taxon>Neoptera</taxon>
        <taxon>Paraneoptera</taxon>
        <taxon>Hemiptera</taxon>
        <taxon>Sternorrhyncha</taxon>
        <taxon>Aphidomorpha</taxon>
        <taxon>Aphidoidea</taxon>
        <taxon>Aphididae</taxon>
        <taxon>Aphidini</taxon>
        <taxon>Aphis</taxon>
        <taxon>Aphis</taxon>
    </lineage>
</organism>
<keyword evidence="1" id="KW-1133">Transmembrane helix</keyword>
<dbReference type="EMBL" id="VYZN01000045">
    <property type="protein sequence ID" value="KAE9529244.1"/>
    <property type="molecule type" value="Genomic_DNA"/>
</dbReference>
<accession>A0A6G0TBH2</accession>
<sequence length="213" mass="25585">MDYKYQNIIYYAFKNCVYAIQIVKYGNMQCMFKNNKICKIIIKHYYKSDKPTVSLGCWFYIFIYNKLKKKKMVNFCLSIIITIRQKERFSVFCWKPSIADNTQQLIIIYNNSKLDKLFVFIIEEHLSYNTVYTEIITMSIVPVFLVKNHNIYRINVKYIFISKYHNNNYLLNLLVGLNVYLVIDRLIVQNQKLFSFTGLNLWINISLIHINKI</sequence>
<evidence type="ECO:0000313" key="2">
    <source>
        <dbReference type="EMBL" id="KAE9529244.1"/>
    </source>
</evidence>
<evidence type="ECO:0000256" key="1">
    <source>
        <dbReference type="SAM" id="Phobius"/>
    </source>
</evidence>
<dbReference type="AlphaFoldDB" id="A0A6G0TBH2"/>
<dbReference type="Proteomes" id="UP000475862">
    <property type="component" value="Unassembled WGS sequence"/>
</dbReference>
<reference evidence="2 3" key="1">
    <citation type="submission" date="2019-08" db="EMBL/GenBank/DDBJ databases">
        <title>The genome of the soybean aphid Biotype 1, its phylome, world population structure and adaptation to the North American continent.</title>
        <authorList>
            <person name="Giordano R."/>
            <person name="Donthu R.K."/>
            <person name="Hernandez A.G."/>
            <person name="Wright C.L."/>
            <person name="Zimin A.V."/>
        </authorList>
    </citation>
    <scope>NUCLEOTIDE SEQUENCE [LARGE SCALE GENOMIC DNA]</scope>
    <source>
        <tissue evidence="2">Whole aphids</tissue>
    </source>
</reference>
<keyword evidence="1" id="KW-0812">Transmembrane</keyword>
<comment type="caution">
    <text evidence="2">The sequence shown here is derived from an EMBL/GenBank/DDBJ whole genome shotgun (WGS) entry which is preliminary data.</text>
</comment>
<protein>
    <submittedName>
        <fullName evidence="2">Uncharacterized protein</fullName>
    </submittedName>
</protein>
<proteinExistence type="predicted"/>
<gene>
    <name evidence="2" type="ORF">AGLY_011920</name>
</gene>
<keyword evidence="1" id="KW-0472">Membrane</keyword>
<name>A0A6G0TBH2_APHGL</name>
<feature type="transmembrane region" description="Helical" evidence="1">
    <location>
        <begin position="193"/>
        <end position="210"/>
    </location>
</feature>
<evidence type="ECO:0000313" key="3">
    <source>
        <dbReference type="Proteomes" id="UP000475862"/>
    </source>
</evidence>
<keyword evidence="3" id="KW-1185">Reference proteome</keyword>